<dbReference type="Proteomes" id="UP001466331">
    <property type="component" value="Unassembled WGS sequence"/>
</dbReference>
<dbReference type="InterPro" id="IPR001057">
    <property type="entry name" value="Glu/AcGlu_kinase"/>
</dbReference>
<dbReference type="PRINTS" id="PR00474">
    <property type="entry name" value="GLU5KINASE"/>
</dbReference>
<dbReference type="PROSITE" id="PS00902">
    <property type="entry name" value="GLUTAMATE_5_KINASE"/>
    <property type="match status" value="1"/>
</dbReference>
<feature type="binding site" evidence="8">
    <location>
        <position position="52"/>
    </location>
    <ligand>
        <name>substrate</name>
    </ligand>
</feature>
<dbReference type="SUPFAM" id="SSF88697">
    <property type="entry name" value="PUA domain-like"/>
    <property type="match status" value="1"/>
</dbReference>
<dbReference type="PROSITE" id="PS50890">
    <property type="entry name" value="PUA"/>
    <property type="match status" value="1"/>
</dbReference>
<feature type="binding site" evidence="8">
    <location>
        <position position="139"/>
    </location>
    <ligand>
        <name>substrate</name>
    </ligand>
</feature>
<dbReference type="PIRSF" id="PIRSF000729">
    <property type="entry name" value="GK"/>
    <property type="match status" value="1"/>
</dbReference>
<protein>
    <recommendedName>
        <fullName evidence="8">Glutamate 5-kinase</fullName>
        <ecNumber evidence="8">2.7.2.11</ecNumber>
    </recommendedName>
    <alternativeName>
        <fullName evidence="8">Gamma-glutamyl kinase</fullName>
        <shortName evidence="8">GK</shortName>
    </alternativeName>
</protein>
<feature type="binding site" evidence="8">
    <location>
        <position position="153"/>
    </location>
    <ligand>
        <name>substrate</name>
    </ligand>
</feature>
<dbReference type="EMBL" id="JBCHKQ010000001">
    <property type="protein sequence ID" value="MEM5947451.1"/>
    <property type="molecule type" value="Genomic_DNA"/>
</dbReference>
<dbReference type="InterPro" id="IPR036974">
    <property type="entry name" value="PUA_sf"/>
</dbReference>
<keyword evidence="7 8" id="KW-0067">ATP-binding</keyword>
<feature type="binding site" evidence="8">
    <location>
        <begin position="215"/>
        <end position="221"/>
    </location>
    <ligand>
        <name>ATP</name>
        <dbReference type="ChEBI" id="CHEBI:30616"/>
    </ligand>
</feature>
<keyword evidence="6 8" id="KW-0418">Kinase</keyword>
<evidence type="ECO:0000256" key="4">
    <source>
        <dbReference type="ARBA" id="ARBA00022679"/>
    </source>
</evidence>
<evidence type="ECO:0000256" key="3">
    <source>
        <dbReference type="ARBA" id="ARBA00022650"/>
    </source>
</evidence>
<accession>A0ABU9U9W2</accession>
<gene>
    <name evidence="8 10" type="primary">proB</name>
    <name evidence="10" type="ORF">WKV44_02730</name>
</gene>
<dbReference type="RefSeq" id="WP_420068900.1">
    <property type="nucleotide sequence ID" value="NZ_JBCHKQ010000001.1"/>
</dbReference>
<evidence type="ECO:0000256" key="6">
    <source>
        <dbReference type="ARBA" id="ARBA00022777"/>
    </source>
</evidence>
<organism evidence="10 11">
    <name type="scientific">Rarispira pelagica</name>
    <dbReference type="NCBI Taxonomy" id="3141764"/>
    <lineage>
        <taxon>Bacteria</taxon>
        <taxon>Pseudomonadati</taxon>
        <taxon>Spirochaetota</taxon>
        <taxon>Spirochaetia</taxon>
        <taxon>Winmispirales</taxon>
        <taxon>Winmispiraceae</taxon>
        <taxon>Rarispira</taxon>
    </lineage>
</organism>
<keyword evidence="3 8" id="KW-0641">Proline biosynthesis</keyword>
<comment type="pathway">
    <text evidence="8">Amino-acid biosynthesis; L-proline biosynthesis; L-glutamate 5-semialdehyde from L-glutamate: step 1/2.</text>
</comment>
<dbReference type="Pfam" id="PF00696">
    <property type="entry name" value="AA_kinase"/>
    <property type="match status" value="1"/>
</dbReference>
<dbReference type="SUPFAM" id="SSF53633">
    <property type="entry name" value="Carbamate kinase-like"/>
    <property type="match status" value="1"/>
</dbReference>
<sequence length="365" mass="39547">MRDFSGIKKIVIKVGTNTLSGPDGIDVFYIEELASQINDIRKHGFIPLLVSSGAIGMGSRELGIKHKVKKIDMRQALAAIGQPVLMHTYRQAFLRYDIPVAQILLTRDTFDNRKAYVNLKNAVDSLLHMGALPVFNENDCISTDEIGTAFGDNDTLSAYIASKTDADLLILLTDIDGLYTDDPKKDKNARIIRTVIEISDEMLNKAGGAGSTHSTGGMKTKLMAARIAGQAGCRVVIAHGREKNILPRILAGEEIGTLFLPSGRLKNRERWILQAQPHGNIVVDDGAFRAVGKKKSLLPSGVLRVEGSFEAGDVITINGTIKAVSALSSKDIEKVAGRHTSELVAILGKDKPDVVVRADDIVIEK</sequence>
<name>A0ABU9U9W2_9SPIR</name>
<keyword evidence="11" id="KW-1185">Reference proteome</keyword>
<feature type="binding site" evidence="8">
    <location>
        <position position="13"/>
    </location>
    <ligand>
        <name>ATP</name>
        <dbReference type="ChEBI" id="CHEBI:30616"/>
    </ligand>
</feature>
<dbReference type="GO" id="GO:0004349">
    <property type="term" value="F:glutamate 5-kinase activity"/>
    <property type="evidence" value="ECO:0007669"/>
    <property type="project" value="UniProtKB-EC"/>
</dbReference>
<dbReference type="EC" id="2.7.2.11" evidence="8"/>
<evidence type="ECO:0000256" key="1">
    <source>
        <dbReference type="ARBA" id="ARBA00022490"/>
    </source>
</evidence>
<evidence type="ECO:0000256" key="8">
    <source>
        <dbReference type="HAMAP-Rule" id="MF_00456"/>
    </source>
</evidence>
<dbReference type="InterPro" id="IPR011529">
    <property type="entry name" value="Glu_5kinase"/>
</dbReference>
<dbReference type="PANTHER" id="PTHR43654">
    <property type="entry name" value="GLUTAMATE 5-KINASE"/>
    <property type="match status" value="1"/>
</dbReference>
<dbReference type="InterPro" id="IPR015947">
    <property type="entry name" value="PUA-like_sf"/>
</dbReference>
<evidence type="ECO:0000259" key="9">
    <source>
        <dbReference type="SMART" id="SM00359"/>
    </source>
</evidence>
<dbReference type="PANTHER" id="PTHR43654:SF3">
    <property type="entry name" value="GLUTAMATE 5-KINASE"/>
    <property type="match status" value="1"/>
</dbReference>
<keyword evidence="4 8" id="KW-0808">Transferase</keyword>
<dbReference type="CDD" id="cd04242">
    <property type="entry name" value="AAK_G5K_ProB"/>
    <property type="match status" value="1"/>
</dbReference>
<comment type="function">
    <text evidence="8">Catalyzes the transfer of a phosphate group to glutamate to form L-glutamate 5-phosphate.</text>
</comment>
<dbReference type="CDD" id="cd21157">
    <property type="entry name" value="PUA_G5K"/>
    <property type="match status" value="1"/>
</dbReference>
<evidence type="ECO:0000256" key="5">
    <source>
        <dbReference type="ARBA" id="ARBA00022741"/>
    </source>
</evidence>
<dbReference type="InterPro" id="IPR041739">
    <property type="entry name" value="G5K_ProB"/>
</dbReference>
<evidence type="ECO:0000256" key="2">
    <source>
        <dbReference type="ARBA" id="ARBA00022605"/>
    </source>
</evidence>
<dbReference type="InterPro" id="IPR002478">
    <property type="entry name" value="PUA"/>
</dbReference>
<evidence type="ECO:0000313" key="10">
    <source>
        <dbReference type="EMBL" id="MEM5947451.1"/>
    </source>
</evidence>
<dbReference type="HAMAP" id="MF_00456">
    <property type="entry name" value="ProB"/>
    <property type="match status" value="1"/>
</dbReference>
<dbReference type="Pfam" id="PF01472">
    <property type="entry name" value="PUA"/>
    <property type="match status" value="1"/>
</dbReference>
<keyword evidence="2 8" id="KW-0028">Amino-acid biosynthesis</keyword>
<feature type="binding site" evidence="8">
    <location>
        <begin position="173"/>
        <end position="174"/>
    </location>
    <ligand>
        <name>ATP</name>
        <dbReference type="ChEBI" id="CHEBI:30616"/>
    </ligand>
</feature>
<comment type="catalytic activity">
    <reaction evidence="8">
        <text>L-glutamate + ATP = L-glutamyl 5-phosphate + ADP</text>
        <dbReference type="Rhea" id="RHEA:14877"/>
        <dbReference type="ChEBI" id="CHEBI:29985"/>
        <dbReference type="ChEBI" id="CHEBI:30616"/>
        <dbReference type="ChEBI" id="CHEBI:58274"/>
        <dbReference type="ChEBI" id="CHEBI:456216"/>
        <dbReference type="EC" id="2.7.2.11"/>
    </reaction>
</comment>
<keyword evidence="5 8" id="KW-0547">Nucleotide-binding</keyword>
<dbReference type="Gene3D" id="3.40.1160.10">
    <property type="entry name" value="Acetylglutamate kinase-like"/>
    <property type="match status" value="1"/>
</dbReference>
<dbReference type="InterPro" id="IPR005715">
    <property type="entry name" value="Glu_5kinase/COase_Synthase"/>
</dbReference>
<reference evidence="10 11" key="1">
    <citation type="submission" date="2024-03" db="EMBL/GenBank/DDBJ databases">
        <title>Ignisphaera cupida sp. nov., a hyperthermophilic hydrolytic archaeon from a hot spring of Kamchatka, and proposal of Ignisphaeraceae fam. nov.</title>
        <authorList>
            <person name="Podosokorskaya O.A."/>
            <person name="Elcheninov A.G."/>
            <person name="Maltseva A.I."/>
            <person name="Zayulina K.S."/>
            <person name="Novikov A."/>
            <person name="Merkel A.Y."/>
        </authorList>
    </citation>
    <scope>NUCLEOTIDE SEQUENCE [LARGE SCALE GENOMIC DNA]</scope>
    <source>
        <strain evidence="10 11">38H-sp</strain>
    </source>
</reference>
<comment type="caution">
    <text evidence="10">The sequence shown here is derived from an EMBL/GenBank/DDBJ whole genome shotgun (WGS) entry which is preliminary data.</text>
</comment>
<dbReference type="Gene3D" id="2.30.130.10">
    <property type="entry name" value="PUA domain"/>
    <property type="match status" value="1"/>
</dbReference>
<dbReference type="SMART" id="SM00359">
    <property type="entry name" value="PUA"/>
    <property type="match status" value="1"/>
</dbReference>
<proteinExistence type="inferred from homology"/>
<keyword evidence="1 8" id="KW-0963">Cytoplasm</keyword>
<comment type="similarity">
    <text evidence="8">Belongs to the glutamate 5-kinase family.</text>
</comment>
<evidence type="ECO:0000256" key="7">
    <source>
        <dbReference type="ARBA" id="ARBA00022840"/>
    </source>
</evidence>
<dbReference type="InterPro" id="IPR036393">
    <property type="entry name" value="AceGlu_kinase-like_sf"/>
</dbReference>
<feature type="domain" description="PUA" evidence="9">
    <location>
        <begin position="279"/>
        <end position="356"/>
    </location>
</feature>
<dbReference type="NCBIfam" id="TIGR01027">
    <property type="entry name" value="proB"/>
    <property type="match status" value="1"/>
</dbReference>
<dbReference type="InterPro" id="IPR019797">
    <property type="entry name" value="Glutamate_5-kinase_CS"/>
</dbReference>
<comment type="subcellular location">
    <subcellularLocation>
        <location evidence="8">Cytoplasm</location>
    </subcellularLocation>
</comment>
<evidence type="ECO:0000313" key="11">
    <source>
        <dbReference type="Proteomes" id="UP001466331"/>
    </source>
</evidence>
<dbReference type="InterPro" id="IPR001048">
    <property type="entry name" value="Asp/Glu/Uridylate_kinase"/>
</dbReference>